<keyword evidence="4 6" id="KW-0732">Signal</keyword>
<feature type="domain" description="Insulin-like" evidence="7">
    <location>
        <begin position="33"/>
        <end position="123"/>
    </location>
</feature>
<dbReference type="PhylomeDB" id="B4J2G4"/>
<dbReference type="FunCoup" id="B4J2G4">
    <property type="interactions" value="200"/>
</dbReference>
<keyword evidence="9" id="KW-1185">Reference proteome</keyword>
<comment type="subunit">
    <text evidence="2">Heterodimer of a B chain and an A chain linked by two disulfide bonds.</text>
</comment>
<dbReference type="OrthoDB" id="10019596at2759"/>
<name>B4J2G4_DROGR</name>
<reference evidence="8 9" key="1">
    <citation type="journal article" date="2007" name="Nature">
        <title>Evolution of genes and genomes on the Drosophila phylogeny.</title>
        <authorList>
            <consortium name="Drosophila 12 Genomes Consortium"/>
            <person name="Clark A.G."/>
            <person name="Eisen M.B."/>
            <person name="Smith D.R."/>
            <person name="Bergman C.M."/>
            <person name="Oliver B."/>
            <person name="Markow T.A."/>
            <person name="Kaufman T.C."/>
            <person name="Kellis M."/>
            <person name="Gelbart W."/>
            <person name="Iyer V.N."/>
            <person name="Pollard D.A."/>
            <person name="Sackton T.B."/>
            <person name="Larracuente A.M."/>
            <person name="Singh N.D."/>
            <person name="Abad J.P."/>
            <person name="Abt D.N."/>
            <person name="Adryan B."/>
            <person name="Aguade M."/>
            <person name="Akashi H."/>
            <person name="Anderson W.W."/>
            <person name="Aquadro C.F."/>
            <person name="Ardell D.H."/>
            <person name="Arguello R."/>
            <person name="Artieri C.G."/>
            <person name="Barbash D.A."/>
            <person name="Barker D."/>
            <person name="Barsanti P."/>
            <person name="Batterham P."/>
            <person name="Batzoglou S."/>
            <person name="Begun D."/>
            <person name="Bhutkar A."/>
            <person name="Blanco E."/>
            <person name="Bosak S.A."/>
            <person name="Bradley R.K."/>
            <person name="Brand A.D."/>
            <person name="Brent M.R."/>
            <person name="Brooks A.N."/>
            <person name="Brown R.H."/>
            <person name="Butlin R.K."/>
            <person name="Caggese C."/>
            <person name="Calvi B.R."/>
            <person name="Bernardo de Carvalho A."/>
            <person name="Caspi A."/>
            <person name="Castrezana S."/>
            <person name="Celniker S.E."/>
            <person name="Chang J.L."/>
            <person name="Chapple C."/>
            <person name="Chatterji S."/>
            <person name="Chinwalla A."/>
            <person name="Civetta A."/>
            <person name="Clifton S.W."/>
            <person name="Comeron J.M."/>
            <person name="Costello J.C."/>
            <person name="Coyne J.A."/>
            <person name="Daub J."/>
            <person name="David R.G."/>
            <person name="Delcher A.L."/>
            <person name="Delehaunty K."/>
            <person name="Do C.B."/>
            <person name="Ebling H."/>
            <person name="Edwards K."/>
            <person name="Eickbush T."/>
            <person name="Evans J.D."/>
            <person name="Filipski A."/>
            <person name="Findeiss S."/>
            <person name="Freyhult E."/>
            <person name="Fulton L."/>
            <person name="Fulton R."/>
            <person name="Garcia A.C."/>
            <person name="Gardiner A."/>
            <person name="Garfield D.A."/>
            <person name="Garvin B.E."/>
            <person name="Gibson G."/>
            <person name="Gilbert D."/>
            <person name="Gnerre S."/>
            <person name="Godfrey J."/>
            <person name="Good R."/>
            <person name="Gotea V."/>
            <person name="Gravely B."/>
            <person name="Greenberg A.J."/>
            <person name="Griffiths-Jones S."/>
            <person name="Gross S."/>
            <person name="Guigo R."/>
            <person name="Gustafson E.A."/>
            <person name="Haerty W."/>
            <person name="Hahn M.W."/>
            <person name="Halligan D.L."/>
            <person name="Halpern A.L."/>
            <person name="Halter G.M."/>
            <person name="Han M.V."/>
            <person name="Heger A."/>
            <person name="Hillier L."/>
            <person name="Hinrichs A.S."/>
            <person name="Holmes I."/>
            <person name="Hoskins R.A."/>
            <person name="Hubisz M.J."/>
            <person name="Hultmark D."/>
            <person name="Huntley M.A."/>
            <person name="Jaffe D.B."/>
            <person name="Jagadeeshan S."/>
            <person name="Jeck W.R."/>
            <person name="Johnson J."/>
            <person name="Jones C.D."/>
            <person name="Jordan W.C."/>
            <person name="Karpen G.H."/>
            <person name="Kataoka E."/>
            <person name="Keightley P.D."/>
            <person name="Kheradpour P."/>
            <person name="Kirkness E.F."/>
            <person name="Koerich L.B."/>
            <person name="Kristiansen K."/>
            <person name="Kudrna D."/>
            <person name="Kulathinal R.J."/>
            <person name="Kumar S."/>
            <person name="Kwok R."/>
            <person name="Lander E."/>
            <person name="Langley C.H."/>
            <person name="Lapoint R."/>
            <person name="Lazzaro B.P."/>
            <person name="Lee S.J."/>
            <person name="Levesque L."/>
            <person name="Li R."/>
            <person name="Lin C.F."/>
            <person name="Lin M.F."/>
            <person name="Lindblad-Toh K."/>
            <person name="Llopart A."/>
            <person name="Long M."/>
            <person name="Low L."/>
            <person name="Lozovsky E."/>
            <person name="Lu J."/>
            <person name="Luo M."/>
            <person name="Machado C.A."/>
            <person name="Makalowski W."/>
            <person name="Marzo M."/>
            <person name="Matsuda M."/>
            <person name="Matzkin L."/>
            <person name="McAllister B."/>
            <person name="McBride C.S."/>
            <person name="McKernan B."/>
            <person name="McKernan K."/>
            <person name="Mendez-Lago M."/>
            <person name="Minx P."/>
            <person name="Mollenhauer M.U."/>
            <person name="Montooth K."/>
            <person name="Mount S.M."/>
            <person name="Mu X."/>
            <person name="Myers E."/>
            <person name="Negre B."/>
            <person name="Newfeld S."/>
            <person name="Nielsen R."/>
            <person name="Noor M.A."/>
            <person name="O'Grady P."/>
            <person name="Pachter L."/>
            <person name="Papaceit M."/>
            <person name="Parisi M.J."/>
            <person name="Parisi M."/>
            <person name="Parts L."/>
            <person name="Pedersen J.S."/>
            <person name="Pesole G."/>
            <person name="Phillippy A.M."/>
            <person name="Ponting C.P."/>
            <person name="Pop M."/>
            <person name="Porcelli D."/>
            <person name="Powell J.R."/>
            <person name="Prohaska S."/>
            <person name="Pruitt K."/>
            <person name="Puig M."/>
            <person name="Quesneville H."/>
            <person name="Ram K.R."/>
            <person name="Rand D."/>
            <person name="Rasmussen M.D."/>
            <person name="Reed L.K."/>
            <person name="Reenan R."/>
            <person name="Reily A."/>
            <person name="Remington K.A."/>
            <person name="Rieger T.T."/>
            <person name="Ritchie M.G."/>
            <person name="Robin C."/>
            <person name="Rogers Y.H."/>
            <person name="Rohde C."/>
            <person name="Rozas J."/>
            <person name="Rubenfield M.J."/>
            <person name="Ruiz A."/>
            <person name="Russo S."/>
            <person name="Salzberg S.L."/>
            <person name="Sanchez-Gracia A."/>
            <person name="Saranga D.J."/>
            <person name="Sato H."/>
            <person name="Schaeffer S.W."/>
            <person name="Schatz M.C."/>
            <person name="Schlenke T."/>
            <person name="Schwartz R."/>
            <person name="Segarra C."/>
            <person name="Singh R.S."/>
            <person name="Sirot L."/>
            <person name="Sirota M."/>
            <person name="Sisneros N.B."/>
            <person name="Smith C.D."/>
            <person name="Smith T.F."/>
            <person name="Spieth J."/>
            <person name="Stage D.E."/>
            <person name="Stark A."/>
            <person name="Stephan W."/>
            <person name="Strausberg R.L."/>
            <person name="Strempel S."/>
            <person name="Sturgill D."/>
            <person name="Sutton G."/>
            <person name="Sutton G.G."/>
            <person name="Tao W."/>
            <person name="Teichmann S."/>
            <person name="Tobari Y.N."/>
            <person name="Tomimura Y."/>
            <person name="Tsolas J.M."/>
            <person name="Valente V.L."/>
            <person name="Venter E."/>
            <person name="Venter J.C."/>
            <person name="Vicario S."/>
            <person name="Vieira F.G."/>
            <person name="Vilella A.J."/>
            <person name="Villasante A."/>
            <person name="Walenz B."/>
            <person name="Wang J."/>
            <person name="Wasserman M."/>
            <person name="Watts T."/>
            <person name="Wilson D."/>
            <person name="Wilson R.K."/>
            <person name="Wing R.A."/>
            <person name="Wolfner M.F."/>
            <person name="Wong A."/>
            <person name="Wong G.K."/>
            <person name="Wu C.I."/>
            <person name="Wu G."/>
            <person name="Yamamoto D."/>
            <person name="Yang H.P."/>
            <person name="Yang S.P."/>
            <person name="Yorke J.A."/>
            <person name="Yoshida K."/>
            <person name="Zdobnov E."/>
            <person name="Zhang P."/>
            <person name="Zhang Y."/>
            <person name="Zimin A.V."/>
            <person name="Baldwin J."/>
            <person name="Abdouelleil A."/>
            <person name="Abdulkadir J."/>
            <person name="Abebe A."/>
            <person name="Abera B."/>
            <person name="Abreu J."/>
            <person name="Acer S.C."/>
            <person name="Aftuck L."/>
            <person name="Alexander A."/>
            <person name="An P."/>
            <person name="Anderson E."/>
            <person name="Anderson S."/>
            <person name="Arachi H."/>
            <person name="Azer M."/>
            <person name="Bachantsang P."/>
            <person name="Barry A."/>
            <person name="Bayul T."/>
            <person name="Berlin A."/>
            <person name="Bessette D."/>
            <person name="Bloom T."/>
            <person name="Blye J."/>
            <person name="Boguslavskiy L."/>
            <person name="Bonnet C."/>
            <person name="Boukhgalter B."/>
            <person name="Bourzgui I."/>
            <person name="Brown A."/>
            <person name="Cahill P."/>
            <person name="Channer S."/>
            <person name="Cheshatsang Y."/>
            <person name="Chuda L."/>
            <person name="Citroen M."/>
            <person name="Collymore A."/>
            <person name="Cooke P."/>
            <person name="Costello M."/>
            <person name="D'Aco K."/>
            <person name="Daza R."/>
            <person name="De Haan G."/>
            <person name="DeGray S."/>
            <person name="DeMaso C."/>
            <person name="Dhargay N."/>
            <person name="Dooley K."/>
            <person name="Dooley E."/>
            <person name="Doricent M."/>
            <person name="Dorje P."/>
            <person name="Dorjee K."/>
            <person name="Dupes A."/>
            <person name="Elong R."/>
            <person name="Falk J."/>
            <person name="Farina A."/>
            <person name="Faro S."/>
            <person name="Ferguson D."/>
            <person name="Fisher S."/>
            <person name="Foley C.D."/>
            <person name="Franke A."/>
            <person name="Friedrich D."/>
            <person name="Gadbois L."/>
            <person name="Gearin G."/>
            <person name="Gearin C.R."/>
            <person name="Giannoukos G."/>
            <person name="Goode T."/>
            <person name="Graham J."/>
            <person name="Grandbois E."/>
            <person name="Grewal S."/>
            <person name="Gyaltsen K."/>
            <person name="Hafez N."/>
            <person name="Hagos B."/>
            <person name="Hall J."/>
            <person name="Henson C."/>
            <person name="Hollinger A."/>
            <person name="Honan T."/>
            <person name="Huard M.D."/>
            <person name="Hughes L."/>
            <person name="Hurhula B."/>
            <person name="Husby M.E."/>
            <person name="Kamat A."/>
            <person name="Kanga B."/>
            <person name="Kashin S."/>
            <person name="Khazanovich D."/>
            <person name="Kisner P."/>
            <person name="Lance K."/>
            <person name="Lara M."/>
            <person name="Lee W."/>
            <person name="Lennon N."/>
            <person name="Letendre F."/>
            <person name="LeVine R."/>
            <person name="Lipovsky A."/>
            <person name="Liu X."/>
            <person name="Liu J."/>
            <person name="Liu S."/>
            <person name="Lokyitsang T."/>
            <person name="Lokyitsang Y."/>
            <person name="Lubonja R."/>
            <person name="Lui A."/>
            <person name="MacDonald P."/>
            <person name="Magnisalis V."/>
            <person name="Maru K."/>
            <person name="Matthews C."/>
            <person name="McCusker W."/>
            <person name="McDonough S."/>
            <person name="Mehta T."/>
            <person name="Meldrim J."/>
            <person name="Meneus L."/>
            <person name="Mihai O."/>
            <person name="Mihalev A."/>
            <person name="Mihova T."/>
            <person name="Mittelman R."/>
            <person name="Mlenga V."/>
            <person name="Montmayeur A."/>
            <person name="Mulrain L."/>
            <person name="Navidi A."/>
            <person name="Naylor J."/>
            <person name="Negash T."/>
            <person name="Nguyen T."/>
            <person name="Nguyen N."/>
            <person name="Nicol R."/>
            <person name="Norbu C."/>
            <person name="Norbu N."/>
            <person name="Novod N."/>
            <person name="O'Neill B."/>
            <person name="Osman S."/>
            <person name="Markiewicz E."/>
            <person name="Oyono O.L."/>
            <person name="Patti C."/>
            <person name="Phunkhang P."/>
            <person name="Pierre F."/>
            <person name="Priest M."/>
            <person name="Raghuraman S."/>
            <person name="Rege F."/>
            <person name="Reyes R."/>
            <person name="Rise C."/>
            <person name="Rogov P."/>
            <person name="Ross K."/>
            <person name="Ryan E."/>
            <person name="Settipalli S."/>
            <person name="Shea T."/>
            <person name="Sherpa N."/>
            <person name="Shi L."/>
            <person name="Shih D."/>
            <person name="Sparrow T."/>
            <person name="Spaulding J."/>
            <person name="Stalker J."/>
            <person name="Stange-Thomann N."/>
            <person name="Stavropoulos S."/>
            <person name="Stone C."/>
            <person name="Strader C."/>
            <person name="Tesfaye S."/>
            <person name="Thomson T."/>
            <person name="Thoulutsang Y."/>
            <person name="Thoulutsang D."/>
            <person name="Topham K."/>
            <person name="Topping I."/>
            <person name="Tsamla T."/>
            <person name="Vassiliev H."/>
            <person name="Vo A."/>
            <person name="Wangchuk T."/>
            <person name="Wangdi T."/>
            <person name="Weiand M."/>
            <person name="Wilkinson J."/>
            <person name="Wilson A."/>
            <person name="Yadav S."/>
            <person name="Young G."/>
            <person name="Yu Q."/>
            <person name="Zembek L."/>
            <person name="Zhong D."/>
            <person name="Zimmer A."/>
            <person name="Zwirko Z."/>
            <person name="Jaffe D.B."/>
            <person name="Alvarez P."/>
            <person name="Brockman W."/>
            <person name="Butler J."/>
            <person name="Chin C."/>
            <person name="Gnerre S."/>
            <person name="Grabherr M."/>
            <person name="Kleber M."/>
            <person name="Mauceli E."/>
            <person name="MacCallum I."/>
        </authorList>
    </citation>
    <scope>NUCLEOTIDE SEQUENCE [LARGE SCALE GENOMIC DNA]</scope>
    <source>
        <strain evidence="9">Tucson 15287-2541.00</strain>
    </source>
</reference>
<dbReference type="SMART" id="SM00078">
    <property type="entry name" value="IlGF"/>
    <property type="match status" value="1"/>
</dbReference>
<evidence type="ECO:0000313" key="8">
    <source>
        <dbReference type="EMBL" id="EDV96023.1"/>
    </source>
</evidence>
<dbReference type="InParanoid" id="B4J2G4"/>
<evidence type="ECO:0000256" key="1">
    <source>
        <dbReference type="ARBA" id="ARBA00009034"/>
    </source>
</evidence>
<dbReference type="Pfam" id="PF00049">
    <property type="entry name" value="Insulin"/>
    <property type="match status" value="1"/>
</dbReference>
<feature type="chain" id="PRO_5002811415" evidence="6">
    <location>
        <begin position="30"/>
        <end position="125"/>
    </location>
</feature>
<dbReference type="InterPro" id="IPR022352">
    <property type="entry name" value="Ins/IGF/rlx"/>
</dbReference>
<keyword evidence="5" id="KW-1015">Disulfide bond</keyword>
<dbReference type="OMA" id="VNECCLK"/>
<dbReference type="EMBL" id="CH916366">
    <property type="protein sequence ID" value="EDV96023.1"/>
    <property type="molecule type" value="Genomic_DNA"/>
</dbReference>
<evidence type="ECO:0000259" key="7">
    <source>
        <dbReference type="SMART" id="SM00078"/>
    </source>
</evidence>
<dbReference type="GO" id="GO:0005576">
    <property type="term" value="C:extracellular region"/>
    <property type="evidence" value="ECO:0007669"/>
    <property type="project" value="InterPro"/>
</dbReference>
<dbReference type="STRING" id="7222.B4J2G4"/>
<sequence length="125" mass="14162">MSKQTQLQQLAVLMMLLLVLPVAFNSVSAVYTIQACGSQLSDVLFGVCQGRFETFRYQKRGSLDLFDYVEHQQQDEISNGIDGDEIGLGWPQNSIMATRRLPRGVVDECCRKPCVYMTIRKYCSN</sequence>
<dbReference type="Gene3D" id="1.10.100.10">
    <property type="entry name" value="Insulin-like"/>
    <property type="match status" value="1"/>
</dbReference>
<evidence type="ECO:0000256" key="3">
    <source>
        <dbReference type="ARBA" id="ARBA00022685"/>
    </source>
</evidence>
<dbReference type="PANTHER" id="PTHR13647">
    <property type="entry name" value="INSULIN-LIKE PEPTIDE 2-RELATED"/>
    <property type="match status" value="1"/>
</dbReference>
<evidence type="ECO:0000256" key="4">
    <source>
        <dbReference type="ARBA" id="ARBA00022729"/>
    </source>
</evidence>
<dbReference type="InterPro" id="IPR036438">
    <property type="entry name" value="Insulin-like_sf"/>
</dbReference>
<comment type="similarity">
    <text evidence="1">Belongs to the insulin family.</text>
</comment>
<dbReference type="PANTHER" id="PTHR13647:SF4">
    <property type="entry name" value="INSULIN-LIKE PEPTIDE 1-RELATED"/>
    <property type="match status" value="1"/>
</dbReference>
<dbReference type="AlphaFoldDB" id="B4J2G4"/>
<gene>
    <name evidence="8" type="primary">Dgri\GH16013</name>
    <name evidence="8" type="ORF">Dgri_GH16013</name>
</gene>
<evidence type="ECO:0000313" key="9">
    <source>
        <dbReference type="Proteomes" id="UP000001070"/>
    </source>
</evidence>
<dbReference type="SUPFAM" id="SSF56994">
    <property type="entry name" value="Insulin-like"/>
    <property type="match status" value="1"/>
</dbReference>
<dbReference type="HOGENOM" id="CLU_125164_0_1_1"/>
<dbReference type="PRINTS" id="PR00276">
    <property type="entry name" value="INSULINFAMLY"/>
</dbReference>
<dbReference type="GO" id="GO:0005179">
    <property type="term" value="F:hormone activity"/>
    <property type="evidence" value="ECO:0007669"/>
    <property type="project" value="InterPro"/>
</dbReference>
<dbReference type="Proteomes" id="UP000001070">
    <property type="component" value="Unassembled WGS sequence"/>
</dbReference>
<organism evidence="9">
    <name type="scientific">Drosophila grimshawi</name>
    <name type="common">Hawaiian fruit fly</name>
    <name type="synonym">Idiomyia grimshawi</name>
    <dbReference type="NCBI Taxonomy" id="7222"/>
    <lineage>
        <taxon>Eukaryota</taxon>
        <taxon>Metazoa</taxon>
        <taxon>Ecdysozoa</taxon>
        <taxon>Arthropoda</taxon>
        <taxon>Hexapoda</taxon>
        <taxon>Insecta</taxon>
        <taxon>Pterygota</taxon>
        <taxon>Neoptera</taxon>
        <taxon>Endopterygota</taxon>
        <taxon>Diptera</taxon>
        <taxon>Brachycera</taxon>
        <taxon>Muscomorpha</taxon>
        <taxon>Ephydroidea</taxon>
        <taxon>Drosophilidae</taxon>
        <taxon>Drosophila</taxon>
        <taxon>Hawaiian Drosophila</taxon>
    </lineage>
</organism>
<dbReference type="InterPro" id="IPR016179">
    <property type="entry name" value="Insulin-like"/>
</dbReference>
<proteinExistence type="inferred from homology"/>
<evidence type="ECO:0000256" key="6">
    <source>
        <dbReference type="SAM" id="SignalP"/>
    </source>
</evidence>
<dbReference type="eggNOG" id="ENOG502SESX">
    <property type="taxonomic scope" value="Eukaryota"/>
</dbReference>
<evidence type="ECO:0000256" key="5">
    <source>
        <dbReference type="ARBA" id="ARBA00023157"/>
    </source>
</evidence>
<accession>B4J2G4</accession>
<protein>
    <submittedName>
        <fullName evidence="8">GH16013</fullName>
    </submittedName>
</protein>
<dbReference type="KEGG" id="dgr:6557001"/>
<evidence type="ECO:0000256" key="2">
    <source>
        <dbReference type="ARBA" id="ARBA00011207"/>
    </source>
</evidence>
<feature type="signal peptide" evidence="6">
    <location>
        <begin position="1"/>
        <end position="29"/>
    </location>
</feature>
<keyword evidence="3" id="KW-0165">Cleavage on pair of basic residues</keyword>